<evidence type="ECO:0000313" key="2">
    <source>
        <dbReference type="EMBL" id="KAK6335682.1"/>
    </source>
</evidence>
<dbReference type="EMBL" id="JAVHNQ010000012">
    <property type="protein sequence ID" value="KAK6335682.1"/>
    <property type="molecule type" value="Genomic_DNA"/>
</dbReference>
<dbReference type="AlphaFoldDB" id="A0AAV9U4I9"/>
<feature type="region of interest" description="Disordered" evidence="1">
    <location>
        <begin position="361"/>
        <end position="382"/>
    </location>
</feature>
<reference evidence="2 3" key="1">
    <citation type="submission" date="2019-10" db="EMBL/GenBank/DDBJ databases">
        <authorList>
            <person name="Palmer J.M."/>
        </authorList>
    </citation>
    <scope>NUCLEOTIDE SEQUENCE [LARGE SCALE GENOMIC DNA]</scope>
    <source>
        <strain evidence="2 3">TWF696</strain>
    </source>
</reference>
<keyword evidence="3" id="KW-1185">Reference proteome</keyword>
<feature type="compositionally biased region" description="Polar residues" evidence="1">
    <location>
        <begin position="70"/>
        <end position="95"/>
    </location>
</feature>
<dbReference type="Proteomes" id="UP001375240">
    <property type="component" value="Unassembled WGS sequence"/>
</dbReference>
<name>A0AAV9U4I9_9PEZI</name>
<sequence length="417" mass="44687">MDPSKQDPYLLSRINNIQADLDSKTTAIAEIQRDVGRLCTALLGPNGSVARSQTYSEVSSHPARQASPYIPTNNNQTAQEIDNPSSIGTSLTKVSVTGAPPVPSIKSEFNPQQSIGAYAGNASNNEDTSKALVLHRGYHNPTPTYQPVTHGPPVNTVQWQPQGLPINGMNPPAPTIVGPIVGPQFTTNININGVPRSIPSSLKGSAPAKKSVLAPVRESLGPSAPVFYGRTVRASAPAKVPNWKGGPAPPHVSARMAPPVLQGPQGPAGPIGPMHAIGLMHPIGPVHPNGLTYPANLIHPAGLIHPGGTGHITQPPQLQPNQQHQQQQNYRKFRKGCANCGDITHIQKYCRKKAGEGDGKIFHHRPNHPMNHPVTRSSEKAPGYPIDRQFELIETILAHNRMMQMGIKPPAIPAYFY</sequence>
<accession>A0AAV9U4I9</accession>
<organism evidence="2 3">
    <name type="scientific">Orbilia brochopaga</name>
    <dbReference type="NCBI Taxonomy" id="3140254"/>
    <lineage>
        <taxon>Eukaryota</taxon>
        <taxon>Fungi</taxon>
        <taxon>Dikarya</taxon>
        <taxon>Ascomycota</taxon>
        <taxon>Pezizomycotina</taxon>
        <taxon>Orbiliomycetes</taxon>
        <taxon>Orbiliales</taxon>
        <taxon>Orbiliaceae</taxon>
        <taxon>Orbilia</taxon>
    </lineage>
</organism>
<gene>
    <name evidence="2" type="ORF">TWF696_002448</name>
</gene>
<feature type="region of interest" description="Disordered" evidence="1">
    <location>
        <begin position="53"/>
        <end position="95"/>
    </location>
</feature>
<proteinExistence type="predicted"/>
<comment type="caution">
    <text evidence="2">The sequence shown here is derived from an EMBL/GenBank/DDBJ whole genome shotgun (WGS) entry which is preliminary data.</text>
</comment>
<evidence type="ECO:0000256" key="1">
    <source>
        <dbReference type="SAM" id="MobiDB-lite"/>
    </source>
</evidence>
<evidence type="ECO:0008006" key="4">
    <source>
        <dbReference type="Google" id="ProtNLM"/>
    </source>
</evidence>
<protein>
    <recommendedName>
        <fullName evidence="4">CCHC-type domain-containing protein</fullName>
    </recommendedName>
</protein>
<evidence type="ECO:0000313" key="3">
    <source>
        <dbReference type="Proteomes" id="UP001375240"/>
    </source>
</evidence>